<name>A0AAD7TXB1_9APHY</name>
<reference evidence="2" key="1">
    <citation type="submission" date="2022-11" db="EMBL/GenBank/DDBJ databases">
        <title>Genome Sequence of Cubamyces cubensis.</title>
        <authorList>
            <person name="Buettner E."/>
        </authorList>
    </citation>
    <scope>NUCLEOTIDE SEQUENCE</scope>
    <source>
        <strain evidence="2">MPL-01</strain>
    </source>
</reference>
<protein>
    <submittedName>
        <fullName evidence="2">Uncharacterized protein</fullName>
    </submittedName>
</protein>
<sequence length="113" mass="11444">MKTFTTAILSLVVIAIGVKAAVVESTGATVKPIIVAANNTDLAGVSPAPIESSLVGNDTALDVNPCYWDGTAPFCAGSCPTGYVDCGRDSCGDGACCWTGIKVYCCREGSDAC</sequence>
<evidence type="ECO:0000313" key="3">
    <source>
        <dbReference type="Proteomes" id="UP001215151"/>
    </source>
</evidence>
<keyword evidence="3" id="KW-1185">Reference proteome</keyword>
<dbReference type="Proteomes" id="UP001215151">
    <property type="component" value="Unassembled WGS sequence"/>
</dbReference>
<dbReference type="AlphaFoldDB" id="A0AAD7TXB1"/>
<keyword evidence="1" id="KW-0732">Signal</keyword>
<dbReference type="PANTHER" id="PTHR35180:SF4">
    <property type="entry name" value="PROTEIN CBG06219"/>
    <property type="match status" value="1"/>
</dbReference>
<dbReference type="PANTHER" id="PTHR35180">
    <property type="entry name" value="PROTEIN CBG06219"/>
    <property type="match status" value="1"/>
</dbReference>
<comment type="caution">
    <text evidence="2">The sequence shown here is derived from an EMBL/GenBank/DDBJ whole genome shotgun (WGS) entry which is preliminary data.</text>
</comment>
<feature type="signal peptide" evidence="1">
    <location>
        <begin position="1"/>
        <end position="20"/>
    </location>
</feature>
<organism evidence="2 3">
    <name type="scientific">Trametes cubensis</name>
    <dbReference type="NCBI Taxonomy" id="1111947"/>
    <lineage>
        <taxon>Eukaryota</taxon>
        <taxon>Fungi</taxon>
        <taxon>Dikarya</taxon>
        <taxon>Basidiomycota</taxon>
        <taxon>Agaricomycotina</taxon>
        <taxon>Agaricomycetes</taxon>
        <taxon>Polyporales</taxon>
        <taxon>Polyporaceae</taxon>
        <taxon>Trametes</taxon>
    </lineage>
</organism>
<accession>A0AAD7TXB1</accession>
<evidence type="ECO:0000313" key="2">
    <source>
        <dbReference type="EMBL" id="KAJ8483067.1"/>
    </source>
</evidence>
<evidence type="ECO:0000256" key="1">
    <source>
        <dbReference type="SAM" id="SignalP"/>
    </source>
</evidence>
<feature type="chain" id="PRO_5042294668" evidence="1">
    <location>
        <begin position="21"/>
        <end position="113"/>
    </location>
</feature>
<gene>
    <name evidence="2" type="ORF">ONZ51_g4962</name>
</gene>
<proteinExistence type="predicted"/>
<dbReference type="EMBL" id="JAPEVG010000101">
    <property type="protein sequence ID" value="KAJ8483067.1"/>
    <property type="molecule type" value="Genomic_DNA"/>
</dbReference>